<dbReference type="EMBL" id="JACGCM010000580">
    <property type="protein sequence ID" value="KAF6170514.1"/>
    <property type="molecule type" value="Genomic_DNA"/>
</dbReference>
<gene>
    <name evidence="1" type="ORF">GIB67_031922</name>
</gene>
<dbReference type="Proteomes" id="UP000541444">
    <property type="component" value="Unassembled WGS sequence"/>
</dbReference>
<accession>A0A7J7NU63</accession>
<evidence type="ECO:0000313" key="2">
    <source>
        <dbReference type="Proteomes" id="UP000541444"/>
    </source>
</evidence>
<keyword evidence="2" id="KW-1185">Reference proteome</keyword>
<dbReference type="AlphaFoldDB" id="A0A7J7NU63"/>
<sequence length="94" mass="10748">MFVSRWITIRKRKDSLSYTITPSIKKIKAPPKTDKTSSRQSFCSSRNISKLHISLVKSAAFQFTIFPHVLVKSATLTDLPIFPLEGNVNIFKRH</sequence>
<proteinExistence type="predicted"/>
<organism evidence="1 2">
    <name type="scientific">Kingdonia uniflora</name>
    <dbReference type="NCBI Taxonomy" id="39325"/>
    <lineage>
        <taxon>Eukaryota</taxon>
        <taxon>Viridiplantae</taxon>
        <taxon>Streptophyta</taxon>
        <taxon>Embryophyta</taxon>
        <taxon>Tracheophyta</taxon>
        <taxon>Spermatophyta</taxon>
        <taxon>Magnoliopsida</taxon>
        <taxon>Ranunculales</taxon>
        <taxon>Circaeasteraceae</taxon>
        <taxon>Kingdonia</taxon>
    </lineage>
</organism>
<evidence type="ECO:0000313" key="1">
    <source>
        <dbReference type="EMBL" id="KAF6170514.1"/>
    </source>
</evidence>
<name>A0A7J7NU63_9MAGN</name>
<comment type="caution">
    <text evidence="1">The sequence shown here is derived from an EMBL/GenBank/DDBJ whole genome shotgun (WGS) entry which is preliminary data.</text>
</comment>
<reference evidence="1 2" key="1">
    <citation type="journal article" date="2020" name="IScience">
        <title>Genome Sequencing of the Endangered Kingdonia uniflora (Circaeasteraceae, Ranunculales) Reveals Potential Mechanisms of Evolutionary Specialization.</title>
        <authorList>
            <person name="Sun Y."/>
            <person name="Deng T."/>
            <person name="Zhang A."/>
            <person name="Moore M.J."/>
            <person name="Landis J.B."/>
            <person name="Lin N."/>
            <person name="Zhang H."/>
            <person name="Zhang X."/>
            <person name="Huang J."/>
            <person name="Zhang X."/>
            <person name="Sun H."/>
            <person name="Wang H."/>
        </authorList>
    </citation>
    <scope>NUCLEOTIDE SEQUENCE [LARGE SCALE GENOMIC DNA]</scope>
    <source>
        <strain evidence="1">TB1705</strain>
        <tissue evidence="1">Leaf</tissue>
    </source>
</reference>
<protein>
    <submittedName>
        <fullName evidence="1">Uncharacterized protein</fullName>
    </submittedName>
</protein>